<name>A0AC34G468_9BILA</name>
<dbReference type="Proteomes" id="UP000887579">
    <property type="component" value="Unplaced"/>
</dbReference>
<evidence type="ECO:0000313" key="1">
    <source>
        <dbReference type="Proteomes" id="UP000887579"/>
    </source>
</evidence>
<evidence type="ECO:0000313" key="2">
    <source>
        <dbReference type="WBParaSite" id="ES5_v2.g24551.t1"/>
    </source>
</evidence>
<protein>
    <submittedName>
        <fullName evidence="2">Uncharacterized protein</fullName>
    </submittedName>
</protein>
<organism evidence="1 2">
    <name type="scientific">Panagrolaimus sp. ES5</name>
    <dbReference type="NCBI Taxonomy" id="591445"/>
    <lineage>
        <taxon>Eukaryota</taxon>
        <taxon>Metazoa</taxon>
        <taxon>Ecdysozoa</taxon>
        <taxon>Nematoda</taxon>
        <taxon>Chromadorea</taxon>
        <taxon>Rhabditida</taxon>
        <taxon>Tylenchina</taxon>
        <taxon>Panagrolaimomorpha</taxon>
        <taxon>Panagrolaimoidea</taxon>
        <taxon>Panagrolaimidae</taxon>
        <taxon>Panagrolaimus</taxon>
    </lineage>
</organism>
<accession>A0AC34G468</accession>
<reference evidence="2" key="1">
    <citation type="submission" date="2022-11" db="UniProtKB">
        <authorList>
            <consortium name="WormBaseParasite"/>
        </authorList>
    </citation>
    <scope>IDENTIFICATION</scope>
</reference>
<dbReference type="WBParaSite" id="ES5_v2.g24551.t1">
    <property type="protein sequence ID" value="ES5_v2.g24551.t1"/>
    <property type="gene ID" value="ES5_v2.g24551"/>
</dbReference>
<proteinExistence type="predicted"/>
<sequence>MDAEKVMELWPSWWKGYYRLARVYIFQEEWSEAEKTLDTAVFLNSESKLIRDELSYVRYKASLISDNFVTDPFPESTEMVKKELCKVYDLSEEELKDPEKLAQSLPEIFVNFIKGHQFQHGIYVPEDSKKAVEFYKNSANLGNAEAMFEIGKLYLEGKGLKHDFDEAIKWFLQAANSPTTQNIDGIPDAQHILGVLYFHGIGVNKNYRKAAEWYKKAVQNGSEESANNLGDLYLQGLGGEQSYMKALCYFKFGAENGSTGAMINLANCYFMAEGTESNEITQEYFDEGQLFDI</sequence>